<dbReference type="EMBL" id="JANURM010000020">
    <property type="protein sequence ID" value="MDL0089749.1"/>
    <property type="molecule type" value="Genomic_DNA"/>
</dbReference>
<organism evidence="2 3">
    <name type="scientific">Campylobacter gastrosuis</name>
    <dbReference type="NCBI Taxonomy" id="2974576"/>
    <lineage>
        <taxon>Bacteria</taxon>
        <taxon>Pseudomonadati</taxon>
        <taxon>Campylobacterota</taxon>
        <taxon>Epsilonproteobacteria</taxon>
        <taxon>Campylobacterales</taxon>
        <taxon>Campylobacteraceae</taxon>
        <taxon>Campylobacter</taxon>
    </lineage>
</organism>
<reference evidence="2" key="2">
    <citation type="journal article" date="2023" name="Microorganisms">
        <title>Isolation and Genomic Characteristics of Cat-Borne Campylobacter felis sp. nov. and Sheep-Borne Campylobacter ovis sp. nov.</title>
        <authorList>
            <person name="Wang H."/>
            <person name="Li Y."/>
            <person name="Gu Y."/>
            <person name="Zhou G."/>
            <person name="Chen X."/>
            <person name="Zhang X."/>
            <person name="Shao Z."/>
            <person name="Zhang J."/>
            <person name="Zhang M."/>
        </authorList>
    </citation>
    <scope>NUCLEOTIDE SEQUENCE</scope>
    <source>
        <strain evidence="2">PS10</strain>
    </source>
</reference>
<reference evidence="2" key="1">
    <citation type="submission" date="2022-08" db="EMBL/GenBank/DDBJ databases">
        <authorList>
            <person name="Wang H."/>
        </authorList>
    </citation>
    <scope>NUCLEOTIDE SEQUENCE</scope>
    <source>
        <strain evidence="2">PS10</strain>
    </source>
</reference>
<keyword evidence="1" id="KW-0732">Signal</keyword>
<dbReference type="RefSeq" id="WP_284938488.1">
    <property type="nucleotide sequence ID" value="NZ_JANURM010000020.1"/>
</dbReference>
<feature type="signal peptide" evidence="1">
    <location>
        <begin position="1"/>
        <end position="25"/>
    </location>
</feature>
<sequence>MLKVFKLVALSVVLAVSLNASSSYRVYVPYNSGAYTLNNMINQRGVLIKNYQYNNNRPSSLINRPCAYSRWGC</sequence>
<name>A0ABT7HTP8_9BACT</name>
<protein>
    <submittedName>
        <fullName evidence="2">Uncharacterized protein</fullName>
    </submittedName>
</protein>
<feature type="chain" id="PRO_5047334832" evidence="1">
    <location>
        <begin position="26"/>
        <end position="73"/>
    </location>
</feature>
<gene>
    <name evidence="2" type="ORF">NYG85_10295</name>
</gene>
<evidence type="ECO:0000256" key="1">
    <source>
        <dbReference type="SAM" id="SignalP"/>
    </source>
</evidence>
<comment type="caution">
    <text evidence="2">The sequence shown here is derived from an EMBL/GenBank/DDBJ whole genome shotgun (WGS) entry which is preliminary data.</text>
</comment>
<proteinExistence type="predicted"/>
<evidence type="ECO:0000313" key="2">
    <source>
        <dbReference type="EMBL" id="MDL0089749.1"/>
    </source>
</evidence>
<accession>A0ABT7HTP8</accession>
<dbReference type="Proteomes" id="UP001173801">
    <property type="component" value="Unassembled WGS sequence"/>
</dbReference>
<evidence type="ECO:0000313" key="3">
    <source>
        <dbReference type="Proteomes" id="UP001173801"/>
    </source>
</evidence>
<keyword evidence="3" id="KW-1185">Reference proteome</keyword>